<dbReference type="SUPFAM" id="SSF56214">
    <property type="entry name" value="4'-phosphopantetheinyl transferase"/>
    <property type="match status" value="1"/>
</dbReference>
<dbReference type="GO" id="GO:0000287">
    <property type="term" value="F:magnesium ion binding"/>
    <property type="evidence" value="ECO:0007669"/>
    <property type="project" value="InterPro"/>
</dbReference>
<dbReference type="InterPro" id="IPR037143">
    <property type="entry name" value="4-PPantetheinyl_Trfase_dom_sf"/>
</dbReference>
<sequence>MSALELIRTHSLVLHRPNGAGRGVGSRMQTGTFPTDILRATLAVVDLDLLDAAQRDAQADILLHSAEQARMAGFAHDRRRQSFTCGRIAAKTALVAHCPEINPREIEIGSGVFDQPILTTDQPGLQGLAISISHSDQFAVAMVFHQAHPMGIDVDLPTAKDMPAVLAGLAPGVAGVIRRLGLDDIAGASLLWVARESLAKTLTTGMMTPLDVYAPASIEKDGVAYIVRYANFGQYRSIIWPGKRGWLALTLPDQTLFDPARLPWS</sequence>
<accession>A0A1Y2LAQ3</accession>
<dbReference type="RefSeq" id="WP_085618998.1">
    <property type="nucleotide sequence ID" value="NZ_CAXBPE010000005.1"/>
</dbReference>
<dbReference type="Proteomes" id="UP000193396">
    <property type="component" value="Unassembled WGS sequence"/>
</dbReference>
<dbReference type="OrthoDB" id="9808281at2"/>
<evidence type="ECO:0000313" key="1">
    <source>
        <dbReference type="EMBL" id="OSQ47697.1"/>
    </source>
</evidence>
<dbReference type="Gene3D" id="3.90.470.20">
    <property type="entry name" value="4'-phosphopantetheinyl transferase domain"/>
    <property type="match status" value="1"/>
</dbReference>
<comment type="caution">
    <text evidence="1">The sequence shown here is derived from an EMBL/GenBank/DDBJ whole genome shotgun (WGS) entry which is preliminary data.</text>
</comment>
<dbReference type="AlphaFoldDB" id="A0A1Y2LAQ3"/>
<proteinExistence type="predicted"/>
<keyword evidence="2" id="KW-1185">Reference proteome</keyword>
<dbReference type="STRING" id="1293890.TALK_11580"/>
<protein>
    <submittedName>
        <fullName evidence="1">Uncharacterized protein</fullName>
    </submittedName>
</protein>
<dbReference type="GO" id="GO:0008897">
    <property type="term" value="F:holo-[acyl-carrier-protein] synthase activity"/>
    <property type="evidence" value="ECO:0007669"/>
    <property type="project" value="InterPro"/>
</dbReference>
<reference evidence="1 2" key="1">
    <citation type="submission" date="2014-03" db="EMBL/GenBank/DDBJ databases">
        <title>The draft genome sequence of Thalassospira alkalitolerans JCM 18968.</title>
        <authorList>
            <person name="Lai Q."/>
            <person name="Shao Z."/>
        </authorList>
    </citation>
    <scope>NUCLEOTIDE SEQUENCE [LARGE SCALE GENOMIC DNA]</scope>
    <source>
        <strain evidence="1 2">JCM 18968</strain>
    </source>
</reference>
<name>A0A1Y2LAQ3_9PROT</name>
<gene>
    <name evidence="1" type="ORF">TALK_11580</name>
</gene>
<dbReference type="EMBL" id="JFKB01000007">
    <property type="protein sequence ID" value="OSQ47697.1"/>
    <property type="molecule type" value="Genomic_DNA"/>
</dbReference>
<evidence type="ECO:0000313" key="2">
    <source>
        <dbReference type="Proteomes" id="UP000193396"/>
    </source>
</evidence>
<organism evidence="1 2">
    <name type="scientific">Thalassospira alkalitolerans</name>
    <dbReference type="NCBI Taxonomy" id="1293890"/>
    <lineage>
        <taxon>Bacteria</taxon>
        <taxon>Pseudomonadati</taxon>
        <taxon>Pseudomonadota</taxon>
        <taxon>Alphaproteobacteria</taxon>
        <taxon>Rhodospirillales</taxon>
        <taxon>Thalassospiraceae</taxon>
        <taxon>Thalassospira</taxon>
    </lineage>
</organism>